<reference evidence="3" key="1">
    <citation type="submission" date="2025-08" db="UniProtKB">
        <authorList>
            <consortium name="Ensembl"/>
        </authorList>
    </citation>
    <scope>IDENTIFICATION</scope>
</reference>
<dbReference type="SUPFAM" id="SSF100895">
    <property type="entry name" value="Kazal-type serine protease inhibitors"/>
    <property type="match status" value="1"/>
</dbReference>
<dbReference type="Proteomes" id="UP000472273">
    <property type="component" value="Unplaced"/>
</dbReference>
<evidence type="ECO:0000313" key="3">
    <source>
        <dbReference type="Ensembl" id="ENSPTXP00000000356.1"/>
    </source>
</evidence>
<evidence type="ECO:0000256" key="1">
    <source>
        <dbReference type="SAM" id="MobiDB-lite"/>
    </source>
</evidence>
<reference evidence="3" key="2">
    <citation type="submission" date="2025-09" db="UniProtKB">
        <authorList>
            <consortium name="Ensembl"/>
        </authorList>
    </citation>
    <scope>IDENTIFICATION</scope>
</reference>
<keyword evidence="4" id="KW-1185">Reference proteome</keyword>
<evidence type="ECO:0000313" key="4">
    <source>
        <dbReference type="Proteomes" id="UP000472273"/>
    </source>
</evidence>
<dbReference type="Pfam" id="PF00050">
    <property type="entry name" value="Kazal_1"/>
    <property type="match status" value="1"/>
</dbReference>
<evidence type="ECO:0000259" key="2">
    <source>
        <dbReference type="Pfam" id="PF00050"/>
    </source>
</evidence>
<feature type="domain" description="Kazal-like" evidence="2">
    <location>
        <begin position="8"/>
        <end position="36"/>
    </location>
</feature>
<protein>
    <recommendedName>
        <fullName evidence="2">Kazal-like domain-containing protein</fullName>
    </recommendedName>
</protein>
<sequence>TRPNGELTCTRENDPVRDDSGQTHSNKCIMCAEQLNIHLVKFQAGRRTLETWKLIGKKV</sequence>
<name>A0A670XMV6_PSETE</name>
<proteinExistence type="predicted"/>
<organism evidence="3 4">
    <name type="scientific">Pseudonaja textilis</name>
    <name type="common">Eastern brown snake</name>
    <dbReference type="NCBI Taxonomy" id="8673"/>
    <lineage>
        <taxon>Eukaryota</taxon>
        <taxon>Metazoa</taxon>
        <taxon>Chordata</taxon>
        <taxon>Craniata</taxon>
        <taxon>Vertebrata</taxon>
        <taxon>Euteleostomi</taxon>
        <taxon>Lepidosauria</taxon>
        <taxon>Squamata</taxon>
        <taxon>Bifurcata</taxon>
        <taxon>Unidentata</taxon>
        <taxon>Episquamata</taxon>
        <taxon>Toxicofera</taxon>
        <taxon>Serpentes</taxon>
        <taxon>Colubroidea</taxon>
        <taxon>Elapidae</taxon>
        <taxon>Hydrophiinae</taxon>
        <taxon>Pseudonaja</taxon>
    </lineage>
</organism>
<dbReference type="GeneTree" id="ENSGT01030000235706"/>
<feature type="compositionally biased region" description="Basic and acidic residues" evidence="1">
    <location>
        <begin position="9"/>
        <end position="21"/>
    </location>
</feature>
<dbReference type="Ensembl" id="ENSPTXT00000000369.1">
    <property type="protein sequence ID" value="ENSPTXP00000000356.1"/>
    <property type="gene ID" value="ENSPTXG00000000323.1"/>
</dbReference>
<accession>A0A670XMV6</accession>
<dbReference type="InterPro" id="IPR002350">
    <property type="entry name" value="Kazal_dom"/>
</dbReference>
<feature type="region of interest" description="Disordered" evidence="1">
    <location>
        <begin position="1"/>
        <end position="24"/>
    </location>
</feature>
<dbReference type="AlphaFoldDB" id="A0A670XMV6"/>
<dbReference type="InterPro" id="IPR036058">
    <property type="entry name" value="Kazal_dom_sf"/>
</dbReference>
<dbReference type="Gene3D" id="3.30.60.30">
    <property type="match status" value="1"/>
</dbReference>